<keyword evidence="1" id="KW-0539">Nucleus</keyword>
<dbReference type="OrthoDB" id="6247875at2759"/>
<dbReference type="SUPFAM" id="SSF47095">
    <property type="entry name" value="HMG-box"/>
    <property type="match status" value="1"/>
</dbReference>
<proteinExistence type="predicted"/>
<feature type="domain" description="HMG box" evidence="2">
    <location>
        <begin position="50"/>
        <end position="117"/>
    </location>
</feature>
<evidence type="ECO:0000259" key="2">
    <source>
        <dbReference type="PROSITE" id="PS50118"/>
    </source>
</evidence>
<evidence type="ECO:0000313" key="4">
    <source>
        <dbReference type="Proteomes" id="UP000789396"/>
    </source>
</evidence>
<keyword evidence="4" id="KW-1185">Reference proteome</keyword>
<organism evidence="3 4">
    <name type="scientific">Racocetra fulgida</name>
    <dbReference type="NCBI Taxonomy" id="60492"/>
    <lineage>
        <taxon>Eukaryota</taxon>
        <taxon>Fungi</taxon>
        <taxon>Fungi incertae sedis</taxon>
        <taxon>Mucoromycota</taxon>
        <taxon>Glomeromycotina</taxon>
        <taxon>Glomeromycetes</taxon>
        <taxon>Diversisporales</taxon>
        <taxon>Gigasporaceae</taxon>
        <taxon>Racocetra</taxon>
    </lineage>
</organism>
<dbReference type="InterPro" id="IPR036910">
    <property type="entry name" value="HMG_box_dom_sf"/>
</dbReference>
<accession>A0A9N9CMC9</accession>
<evidence type="ECO:0000256" key="1">
    <source>
        <dbReference type="PROSITE-ProRule" id="PRU00267"/>
    </source>
</evidence>
<dbReference type="PROSITE" id="PS50118">
    <property type="entry name" value="HMG_BOX_2"/>
    <property type="match status" value="1"/>
</dbReference>
<dbReference type="GO" id="GO:0003677">
    <property type="term" value="F:DNA binding"/>
    <property type="evidence" value="ECO:0007669"/>
    <property type="project" value="UniProtKB-UniRule"/>
</dbReference>
<sequence>MNSKKPLAEFSLDGLADSLIGQLDRSRIFPPYHNDAEEYIIAAHSKNKMPKRSPNAFLLCRNNVHKEAKRLGISNMRVISKVTGILWRESTVEEKEVYEDLSKYIRDIYVQRDNSITNSQYISNRRYMPYGIPYSISSSQNVYLPPPTMYEPMNGVIQDNLSIEFLPLMHMTQPNSVQF</sequence>
<protein>
    <submittedName>
        <fullName evidence="3">14253_t:CDS:1</fullName>
    </submittedName>
</protein>
<comment type="caution">
    <text evidence="3">The sequence shown here is derived from an EMBL/GenBank/DDBJ whole genome shotgun (WGS) entry which is preliminary data.</text>
</comment>
<dbReference type="Gene3D" id="1.10.30.10">
    <property type="entry name" value="High mobility group box domain"/>
    <property type="match status" value="1"/>
</dbReference>
<feature type="DNA-binding region" description="HMG box" evidence="1">
    <location>
        <begin position="50"/>
        <end position="117"/>
    </location>
</feature>
<keyword evidence="1" id="KW-0238">DNA-binding</keyword>
<dbReference type="AlphaFoldDB" id="A0A9N9CMC9"/>
<gene>
    <name evidence="3" type="ORF">RFULGI_LOCUS6893</name>
</gene>
<evidence type="ECO:0000313" key="3">
    <source>
        <dbReference type="EMBL" id="CAG8608746.1"/>
    </source>
</evidence>
<name>A0A9N9CMC9_9GLOM</name>
<dbReference type="EMBL" id="CAJVPZ010009391">
    <property type="protein sequence ID" value="CAG8608746.1"/>
    <property type="molecule type" value="Genomic_DNA"/>
</dbReference>
<dbReference type="Proteomes" id="UP000789396">
    <property type="component" value="Unassembled WGS sequence"/>
</dbReference>
<dbReference type="InterPro" id="IPR009071">
    <property type="entry name" value="HMG_box_dom"/>
</dbReference>
<dbReference type="GO" id="GO:0005634">
    <property type="term" value="C:nucleus"/>
    <property type="evidence" value="ECO:0007669"/>
    <property type="project" value="UniProtKB-UniRule"/>
</dbReference>
<reference evidence="3" key="1">
    <citation type="submission" date="2021-06" db="EMBL/GenBank/DDBJ databases">
        <authorList>
            <person name="Kallberg Y."/>
            <person name="Tangrot J."/>
            <person name="Rosling A."/>
        </authorList>
    </citation>
    <scope>NUCLEOTIDE SEQUENCE</scope>
    <source>
        <strain evidence="3">IN212</strain>
    </source>
</reference>